<keyword evidence="1" id="KW-0812">Transmembrane</keyword>
<dbReference type="Proteomes" id="UP000284842">
    <property type="component" value="Unassembled WGS sequence"/>
</dbReference>
<keyword evidence="1" id="KW-0472">Membrane</keyword>
<dbReference type="PANTHER" id="PTHR40465:SF1">
    <property type="entry name" value="DUF6534 DOMAIN-CONTAINING PROTEIN"/>
    <property type="match status" value="1"/>
</dbReference>
<dbReference type="InParanoid" id="A0A409W0S0"/>
<evidence type="ECO:0000259" key="2">
    <source>
        <dbReference type="Pfam" id="PF20152"/>
    </source>
</evidence>
<feature type="domain" description="DUF6534" evidence="2">
    <location>
        <begin position="169"/>
        <end position="256"/>
    </location>
</feature>
<feature type="transmembrane region" description="Helical" evidence="1">
    <location>
        <begin position="14"/>
        <end position="40"/>
    </location>
</feature>
<feature type="transmembrane region" description="Helical" evidence="1">
    <location>
        <begin position="92"/>
        <end position="114"/>
    </location>
</feature>
<evidence type="ECO:0000313" key="3">
    <source>
        <dbReference type="EMBL" id="PPQ72063.1"/>
    </source>
</evidence>
<feature type="transmembrane region" description="Helical" evidence="1">
    <location>
        <begin position="233"/>
        <end position="252"/>
    </location>
</feature>
<protein>
    <recommendedName>
        <fullName evidence="2">DUF6534 domain-containing protein</fullName>
    </recommendedName>
</protein>
<sequence length="304" mass="33716">MEQSLEGFDANGTLGAYTVGVILSSILYGVAVVQTYTYYVSFADDRWWLKSLVAMVMTCDTVHMACIVHALYLLNVTHYGDPSAVILPPNTLFVAAVFSAIIALVVQGFFAYRIRRFSEKWTLATICWLLVLLRLTFSIVVIIKGFQMTSIAQFVRDSQVALTVMLSVSVGCDVVIAGSMCYYLNRQRSAFNKNTSKIIDKIIAWTIETGLASSVTGIVMLVCFLRFPHKFIWVSAFVLLSRIFANSLLASLNARTILRTTKFDALQPTSPTFAPGNVRFARKNHQGCARGDDDADGDVKRQSQ</sequence>
<feature type="transmembrane region" description="Helical" evidence="1">
    <location>
        <begin position="205"/>
        <end position="227"/>
    </location>
</feature>
<dbReference type="PANTHER" id="PTHR40465">
    <property type="entry name" value="CHROMOSOME 1, WHOLE GENOME SHOTGUN SEQUENCE"/>
    <property type="match status" value="1"/>
</dbReference>
<dbReference type="Pfam" id="PF20152">
    <property type="entry name" value="DUF6534"/>
    <property type="match status" value="1"/>
</dbReference>
<evidence type="ECO:0000313" key="4">
    <source>
        <dbReference type="Proteomes" id="UP000284842"/>
    </source>
</evidence>
<dbReference type="OrthoDB" id="2535105at2759"/>
<dbReference type="AlphaFoldDB" id="A0A409W0S0"/>
<feature type="transmembrane region" description="Helical" evidence="1">
    <location>
        <begin position="163"/>
        <end position="184"/>
    </location>
</feature>
<accession>A0A409W0S0</accession>
<keyword evidence="4" id="KW-1185">Reference proteome</keyword>
<feature type="transmembrane region" description="Helical" evidence="1">
    <location>
        <begin position="121"/>
        <end position="143"/>
    </location>
</feature>
<name>A0A409W0S0_9AGAR</name>
<gene>
    <name evidence="3" type="ORF">CVT24_008291</name>
</gene>
<feature type="transmembrane region" description="Helical" evidence="1">
    <location>
        <begin position="52"/>
        <end position="72"/>
    </location>
</feature>
<dbReference type="EMBL" id="NHTK01005887">
    <property type="protein sequence ID" value="PPQ72063.1"/>
    <property type="molecule type" value="Genomic_DNA"/>
</dbReference>
<dbReference type="InterPro" id="IPR045339">
    <property type="entry name" value="DUF6534"/>
</dbReference>
<organism evidence="3 4">
    <name type="scientific">Panaeolus cyanescens</name>
    <dbReference type="NCBI Taxonomy" id="181874"/>
    <lineage>
        <taxon>Eukaryota</taxon>
        <taxon>Fungi</taxon>
        <taxon>Dikarya</taxon>
        <taxon>Basidiomycota</taxon>
        <taxon>Agaricomycotina</taxon>
        <taxon>Agaricomycetes</taxon>
        <taxon>Agaricomycetidae</taxon>
        <taxon>Agaricales</taxon>
        <taxon>Agaricineae</taxon>
        <taxon>Galeropsidaceae</taxon>
        <taxon>Panaeolus</taxon>
    </lineage>
</organism>
<evidence type="ECO:0000256" key="1">
    <source>
        <dbReference type="SAM" id="Phobius"/>
    </source>
</evidence>
<proteinExistence type="predicted"/>
<keyword evidence="1" id="KW-1133">Transmembrane helix</keyword>
<comment type="caution">
    <text evidence="3">The sequence shown here is derived from an EMBL/GenBank/DDBJ whole genome shotgun (WGS) entry which is preliminary data.</text>
</comment>
<reference evidence="3 4" key="1">
    <citation type="journal article" date="2018" name="Evol. Lett.">
        <title>Horizontal gene cluster transfer increased hallucinogenic mushroom diversity.</title>
        <authorList>
            <person name="Reynolds H.T."/>
            <person name="Vijayakumar V."/>
            <person name="Gluck-Thaler E."/>
            <person name="Korotkin H.B."/>
            <person name="Matheny P.B."/>
            <person name="Slot J.C."/>
        </authorList>
    </citation>
    <scope>NUCLEOTIDE SEQUENCE [LARGE SCALE GENOMIC DNA]</scope>
    <source>
        <strain evidence="3 4">2629</strain>
    </source>
</reference>